<dbReference type="Pfam" id="PF03061">
    <property type="entry name" value="4HBT"/>
    <property type="match status" value="1"/>
</dbReference>
<name>A0A067QAG5_9AGAM</name>
<gene>
    <name evidence="4" type="ORF">JAAARDRAFT_27681</name>
</gene>
<keyword evidence="5" id="KW-1185">Reference proteome</keyword>
<dbReference type="InterPro" id="IPR039298">
    <property type="entry name" value="ACOT13"/>
</dbReference>
<dbReference type="Proteomes" id="UP000027265">
    <property type="component" value="Unassembled WGS sequence"/>
</dbReference>
<dbReference type="EMBL" id="KL197709">
    <property type="protein sequence ID" value="KDQ64053.1"/>
    <property type="molecule type" value="Genomic_DNA"/>
</dbReference>
<dbReference type="STRING" id="933084.A0A067QAG5"/>
<proteinExistence type="inferred from homology"/>
<dbReference type="InterPro" id="IPR029069">
    <property type="entry name" value="HotDog_dom_sf"/>
</dbReference>
<dbReference type="GO" id="GO:0047617">
    <property type="term" value="F:fatty acyl-CoA hydrolase activity"/>
    <property type="evidence" value="ECO:0007669"/>
    <property type="project" value="InterPro"/>
</dbReference>
<evidence type="ECO:0000259" key="3">
    <source>
        <dbReference type="Pfam" id="PF03061"/>
    </source>
</evidence>
<dbReference type="PANTHER" id="PTHR21660:SF1">
    <property type="entry name" value="ACYL-COENZYME A THIOESTERASE 13"/>
    <property type="match status" value="1"/>
</dbReference>
<dbReference type="PANTHER" id="PTHR21660">
    <property type="entry name" value="THIOESTERASE SUPERFAMILY MEMBER-RELATED"/>
    <property type="match status" value="1"/>
</dbReference>
<dbReference type="OrthoDB" id="2831072at2759"/>
<dbReference type="Gene3D" id="3.10.129.10">
    <property type="entry name" value="Hotdog Thioesterase"/>
    <property type="match status" value="1"/>
</dbReference>
<sequence length="188" mass="20084">MSSKLRSTPKPILTLAAASQIPGSAPAEIKQVTHQWLRIISSLGGFGGSIAKRLVLNEVGIRKVEDEEGKEECRVVFEVEVTPDMLNGSGSIHGACSAYLVDTCTSLPISALNKYKGNIPSPGVSQAINMVYHSPAGLADKLRVVCTTLSVGARVMSSRCEIWNQTHHRLVASGVHIKMEPSAPTPKL</sequence>
<dbReference type="CDD" id="cd03443">
    <property type="entry name" value="PaaI_thioesterase"/>
    <property type="match status" value="1"/>
</dbReference>
<organism evidence="4 5">
    <name type="scientific">Jaapia argillacea MUCL 33604</name>
    <dbReference type="NCBI Taxonomy" id="933084"/>
    <lineage>
        <taxon>Eukaryota</taxon>
        <taxon>Fungi</taxon>
        <taxon>Dikarya</taxon>
        <taxon>Basidiomycota</taxon>
        <taxon>Agaricomycotina</taxon>
        <taxon>Agaricomycetes</taxon>
        <taxon>Agaricomycetidae</taxon>
        <taxon>Jaapiales</taxon>
        <taxon>Jaapiaceae</taxon>
        <taxon>Jaapia</taxon>
    </lineage>
</organism>
<reference evidence="5" key="1">
    <citation type="journal article" date="2014" name="Proc. Natl. Acad. Sci. U.S.A.">
        <title>Extensive sampling of basidiomycete genomes demonstrates inadequacy of the white-rot/brown-rot paradigm for wood decay fungi.</title>
        <authorList>
            <person name="Riley R."/>
            <person name="Salamov A.A."/>
            <person name="Brown D.W."/>
            <person name="Nagy L.G."/>
            <person name="Floudas D."/>
            <person name="Held B.W."/>
            <person name="Levasseur A."/>
            <person name="Lombard V."/>
            <person name="Morin E."/>
            <person name="Otillar R."/>
            <person name="Lindquist E.A."/>
            <person name="Sun H."/>
            <person name="LaButti K.M."/>
            <person name="Schmutz J."/>
            <person name="Jabbour D."/>
            <person name="Luo H."/>
            <person name="Baker S.E."/>
            <person name="Pisabarro A.G."/>
            <person name="Walton J.D."/>
            <person name="Blanchette R.A."/>
            <person name="Henrissat B."/>
            <person name="Martin F."/>
            <person name="Cullen D."/>
            <person name="Hibbett D.S."/>
            <person name="Grigoriev I.V."/>
        </authorList>
    </citation>
    <scope>NUCLEOTIDE SEQUENCE [LARGE SCALE GENOMIC DNA]</scope>
    <source>
        <strain evidence="5">MUCL 33604</strain>
    </source>
</reference>
<dbReference type="InterPro" id="IPR006683">
    <property type="entry name" value="Thioestr_dom"/>
</dbReference>
<keyword evidence="2" id="KW-0378">Hydrolase</keyword>
<evidence type="ECO:0000256" key="2">
    <source>
        <dbReference type="ARBA" id="ARBA00022801"/>
    </source>
</evidence>
<comment type="similarity">
    <text evidence="1">Belongs to the thioesterase PaaI family.</text>
</comment>
<feature type="domain" description="Thioesterase" evidence="3">
    <location>
        <begin position="90"/>
        <end position="168"/>
    </location>
</feature>
<protein>
    <recommendedName>
        <fullName evidence="3">Thioesterase domain-containing protein</fullName>
    </recommendedName>
</protein>
<dbReference type="AlphaFoldDB" id="A0A067QAG5"/>
<evidence type="ECO:0000313" key="5">
    <source>
        <dbReference type="Proteomes" id="UP000027265"/>
    </source>
</evidence>
<dbReference type="InParanoid" id="A0A067QAG5"/>
<dbReference type="SUPFAM" id="SSF54637">
    <property type="entry name" value="Thioesterase/thiol ester dehydrase-isomerase"/>
    <property type="match status" value="1"/>
</dbReference>
<accession>A0A067QAG5</accession>
<dbReference type="HOGENOM" id="CLU_085799_2_0_1"/>
<evidence type="ECO:0000256" key="1">
    <source>
        <dbReference type="ARBA" id="ARBA00008324"/>
    </source>
</evidence>
<evidence type="ECO:0000313" key="4">
    <source>
        <dbReference type="EMBL" id="KDQ64053.1"/>
    </source>
</evidence>